<keyword evidence="3" id="KW-0732">Signal</keyword>
<dbReference type="OrthoDB" id="9791261at2"/>
<dbReference type="InterPro" id="IPR010131">
    <property type="entry name" value="MdtP/NodT-like"/>
</dbReference>
<comment type="caution">
    <text evidence="4">The sequence shown here is derived from an EMBL/GenBank/DDBJ whole genome shotgun (WGS) entry which is preliminary data.</text>
</comment>
<organism evidence="4 5">
    <name type="scientific">Qipengyuania algicida</name>
    <dbReference type="NCBI Taxonomy" id="1836209"/>
    <lineage>
        <taxon>Bacteria</taxon>
        <taxon>Pseudomonadati</taxon>
        <taxon>Pseudomonadota</taxon>
        <taxon>Alphaproteobacteria</taxon>
        <taxon>Sphingomonadales</taxon>
        <taxon>Erythrobacteraceae</taxon>
        <taxon>Qipengyuania</taxon>
    </lineage>
</organism>
<evidence type="ECO:0000313" key="5">
    <source>
        <dbReference type="Proteomes" id="UP000439780"/>
    </source>
</evidence>
<dbReference type="PANTHER" id="PTHR30203:SF24">
    <property type="entry name" value="BLR4935 PROTEIN"/>
    <property type="match status" value="1"/>
</dbReference>
<proteinExistence type="inferred from homology"/>
<sequence>MTSLIWRAALIPGLALAAAPLAAQADRGLTLDEALRLSGAIEASASSPSNPRIVGPQEDIAAAEAEIAQARLRPNPEVSLEVENVAGTGAFSGLRSSEYTLSAGLPIELGGKRNARIAAARAEADLARLRGELSLSELGYLVRRRFVAAVAAEAKVELAADILERDRELLRIADALVDAGREPPLRALRARAALAEAEAELKAAQADALATRFALGALWSQDAAPEVPPEFPAIEPPHDLIASYSGLETRIAAAERIAAETEIDRQRSLGVPDPTVSAGVKRFEESNDNAFVVGVSIPLPLRNRNQGSVAAAQARARAAGAREAVAMADYRQEVAQARADYLSAEAKSTTLEERSLPQAEEALRLAEIGYRNGKFPLLEVLAAADTRDSIRRSIIDAREAQGAAAARLIRLAAQ</sequence>
<feature type="signal peptide" evidence="3">
    <location>
        <begin position="1"/>
        <end position="25"/>
    </location>
</feature>
<dbReference type="RefSeq" id="WP_160754158.1">
    <property type="nucleotide sequence ID" value="NZ_WTYA01000012.1"/>
</dbReference>
<dbReference type="SUPFAM" id="SSF56954">
    <property type="entry name" value="Outer membrane efflux proteins (OEP)"/>
    <property type="match status" value="1"/>
</dbReference>
<keyword evidence="2" id="KW-0175">Coiled coil</keyword>
<reference evidence="4 5" key="1">
    <citation type="submission" date="2019-12" db="EMBL/GenBank/DDBJ databases">
        <title>Genomic-based taxomic classification of the family Erythrobacteraceae.</title>
        <authorList>
            <person name="Xu L."/>
        </authorList>
    </citation>
    <scope>NUCLEOTIDE SEQUENCE [LARGE SCALE GENOMIC DNA]</scope>
    <source>
        <strain evidence="4 5">KEMB 9005-328</strain>
    </source>
</reference>
<keyword evidence="5" id="KW-1185">Reference proteome</keyword>
<name>A0A845ASK0_9SPHN</name>
<dbReference type="Proteomes" id="UP000439780">
    <property type="component" value="Unassembled WGS sequence"/>
</dbReference>
<dbReference type="PANTHER" id="PTHR30203">
    <property type="entry name" value="OUTER MEMBRANE CATION EFFLUX PROTEIN"/>
    <property type="match status" value="1"/>
</dbReference>
<comment type="similarity">
    <text evidence="1">Belongs to the outer membrane factor (OMF) (TC 1.B.17) family.</text>
</comment>
<evidence type="ECO:0000256" key="2">
    <source>
        <dbReference type="SAM" id="Coils"/>
    </source>
</evidence>
<dbReference type="GO" id="GO:0015562">
    <property type="term" value="F:efflux transmembrane transporter activity"/>
    <property type="evidence" value="ECO:0007669"/>
    <property type="project" value="InterPro"/>
</dbReference>
<dbReference type="AlphaFoldDB" id="A0A845ASK0"/>
<gene>
    <name evidence="4" type="ORF">GRI58_13670</name>
</gene>
<evidence type="ECO:0000256" key="3">
    <source>
        <dbReference type="SAM" id="SignalP"/>
    </source>
</evidence>
<protein>
    <submittedName>
        <fullName evidence="4">TolC family protein</fullName>
    </submittedName>
</protein>
<dbReference type="InterPro" id="IPR003423">
    <property type="entry name" value="OMP_efflux"/>
</dbReference>
<evidence type="ECO:0000313" key="4">
    <source>
        <dbReference type="EMBL" id="MXP29858.1"/>
    </source>
</evidence>
<accession>A0A845ASK0</accession>
<dbReference type="EMBL" id="WTYA01000012">
    <property type="protein sequence ID" value="MXP29858.1"/>
    <property type="molecule type" value="Genomic_DNA"/>
</dbReference>
<feature type="chain" id="PRO_5032358466" evidence="3">
    <location>
        <begin position="26"/>
        <end position="414"/>
    </location>
</feature>
<dbReference type="Gene3D" id="1.20.1600.10">
    <property type="entry name" value="Outer membrane efflux proteins (OEP)"/>
    <property type="match status" value="1"/>
</dbReference>
<feature type="coiled-coil region" evidence="2">
    <location>
        <begin position="327"/>
        <end position="354"/>
    </location>
</feature>
<evidence type="ECO:0000256" key="1">
    <source>
        <dbReference type="ARBA" id="ARBA00007613"/>
    </source>
</evidence>
<dbReference type="Pfam" id="PF02321">
    <property type="entry name" value="OEP"/>
    <property type="match status" value="2"/>
</dbReference>